<gene>
    <name evidence="9" type="ORF">NJ959_23595</name>
</gene>
<proteinExistence type="predicted"/>
<dbReference type="RefSeq" id="WP_254014155.1">
    <property type="nucleotide sequence ID" value="NZ_JAMZMM010000327.1"/>
</dbReference>
<dbReference type="GO" id="GO:0009252">
    <property type="term" value="P:peptidoglycan biosynthetic process"/>
    <property type="evidence" value="ECO:0007669"/>
    <property type="project" value="UniProtKB-KW"/>
</dbReference>
<evidence type="ECO:0000259" key="8">
    <source>
        <dbReference type="PROSITE" id="PS52029"/>
    </source>
</evidence>
<dbReference type="PANTHER" id="PTHR36699">
    <property type="entry name" value="LD-TRANSPEPTIDASE"/>
    <property type="match status" value="1"/>
</dbReference>
<dbReference type="Proteomes" id="UP001204953">
    <property type="component" value="Unassembled WGS sequence"/>
</dbReference>
<feature type="active site" description="Proton donor/acceptor" evidence="6">
    <location>
        <position position="180"/>
    </location>
</feature>
<dbReference type="PANTHER" id="PTHR36699:SF1">
    <property type="entry name" value="L,D-TRANSPEPTIDASE YAFK-RELATED"/>
    <property type="match status" value="1"/>
</dbReference>
<dbReference type="GO" id="GO:0008360">
    <property type="term" value="P:regulation of cell shape"/>
    <property type="evidence" value="ECO:0007669"/>
    <property type="project" value="UniProtKB-UniRule"/>
</dbReference>
<evidence type="ECO:0000256" key="6">
    <source>
        <dbReference type="PROSITE-ProRule" id="PRU01373"/>
    </source>
</evidence>
<feature type="domain" description="L,D-TPase catalytic" evidence="8">
    <location>
        <begin position="82"/>
        <end position="224"/>
    </location>
</feature>
<comment type="caution">
    <text evidence="9">The sequence shown here is derived from an EMBL/GenBank/DDBJ whole genome shotgun (WGS) entry which is preliminary data.</text>
</comment>
<dbReference type="CDD" id="cd16913">
    <property type="entry name" value="YkuD_like"/>
    <property type="match status" value="1"/>
</dbReference>
<organism evidence="9 10">
    <name type="scientific">Limnofasciculus baicalensis BBK-W-15</name>
    <dbReference type="NCBI Taxonomy" id="2699891"/>
    <lineage>
        <taxon>Bacteria</taxon>
        <taxon>Bacillati</taxon>
        <taxon>Cyanobacteriota</taxon>
        <taxon>Cyanophyceae</taxon>
        <taxon>Coleofasciculales</taxon>
        <taxon>Coleofasciculaceae</taxon>
        <taxon>Limnofasciculus</taxon>
        <taxon>Limnofasciculus baicalensis</taxon>
    </lineage>
</organism>
<dbReference type="Gene3D" id="2.40.440.10">
    <property type="entry name" value="L,D-transpeptidase catalytic domain-like"/>
    <property type="match status" value="1"/>
</dbReference>
<evidence type="ECO:0000256" key="3">
    <source>
        <dbReference type="ARBA" id="ARBA00022960"/>
    </source>
</evidence>
<evidence type="ECO:0000256" key="7">
    <source>
        <dbReference type="SAM" id="Phobius"/>
    </source>
</evidence>
<keyword evidence="5 6" id="KW-0961">Cell wall biogenesis/degradation</keyword>
<evidence type="ECO:0000256" key="2">
    <source>
        <dbReference type="ARBA" id="ARBA00022679"/>
    </source>
</evidence>
<dbReference type="EMBL" id="JAMZMM010000327">
    <property type="protein sequence ID" value="MCP2731415.1"/>
    <property type="molecule type" value="Genomic_DNA"/>
</dbReference>
<keyword evidence="2" id="KW-0808">Transferase</keyword>
<keyword evidence="7" id="KW-0812">Transmembrane</keyword>
<accession>A0AAE3KPC7</accession>
<dbReference type="GO" id="GO:0016740">
    <property type="term" value="F:transferase activity"/>
    <property type="evidence" value="ECO:0007669"/>
    <property type="project" value="UniProtKB-KW"/>
</dbReference>
<evidence type="ECO:0000256" key="1">
    <source>
        <dbReference type="ARBA" id="ARBA00004752"/>
    </source>
</evidence>
<evidence type="ECO:0000256" key="5">
    <source>
        <dbReference type="ARBA" id="ARBA00023316"/>
    </source>
</evidence>
<dbReference type="InterPro" id="IPR038063">
    <property type="entry name" value="Transpep_catalytic_dom"/>
</dbReference>
<feature type="active site" description="Nucleophile" evidence="6">
    <location>
        <position position="200"/>
    </location>
</feature>
<keyword evidence="3 6" id="KW-0133">Cell shape</keyword>
<keyword evidence="10" id="KW-1185">Reference proteome</keyword>
<evidence type="ECO:0000313" key="10">
    <source>
        <dbReference type="Proteomes" id="UP001204953"/>
    </source>
</evidence>
<feature type="transmembrane region" description="Helical" evidence="7">
    <location>
        <begin position="12"/>
        <end position="33"/>
    </location>
</feature>
<dbReference type="GO" id="GO:0071555">
    <property type="term" value="P:cell wall organization"/>
    <property type="evidence" value="ECO:0007669"/>
    <property type="project" value="UniProtKB-UniRule"/>
</dbReference>
<protein>
    <submittedName>
        <fullName evidence="9">L,D-transpeptidase</fullName>
    </submittedName>
</protein>
<dbReference type="SUPFAM" id="SSF141523">
    <property type="entry name" value="L,D-transpeptidase catalytic domain-like"/>
    <property type="match status" value="1"/>
</dbReference>
<reference evidence="9" key="1">
    <citation type="submission" date="2022-06" db="EMBL/GenBank/DDBJ databases">
        <title>New cyanobacteria of genus Symplocastrum in benthos of Lake Baikal.</title>
        <authorList>
            <person name="Sorokovikova E."/>
            <person name="Tikhonova I."/>
            <person name="Krasnopeev A."/>
            <person name="Evseev P."/>
            <person name="Gladkikh A."/>
            <person name="Belykh O."/>
        </authorList>
    </citation>
    <scope>NUCLEOTIDE SEQUENCE</scope>
    <source>
        <strain evidence="9">BBK-W-15</strain>
    </source>
</reference>
<dbReference type="PROSITE" id="PS52029">
    <property type="entry name" value="LD_TPASE"/>
    <property type="match status" value="1"/>
</dbReference>
<keyword evidence="4 6" id="KW-0573">Peptidoglycan synthesis</keyword>
<comment type="pathway">
    <text evidence="1 6">Cell wall biogenesis; peptidoglycan biosynthesis.</text>
</comment>
<keyword evidence="7" id="KW-1133">Transmembrane helix</keyword>
<name>A0AAE3KPC7_9CYAN</name>
<dbReference type="Pfam" id="PF03734">
    <property type="entry name" value="YkuD"/>
    <property type="match status" value="1"/>
</dbReference>
<dbReference type="AlphaFoldDB" id="A0AAE3KPC7"/>
<evidence type="ECO:0000256" key="4">
    <source>
        <dbReference type="ARBA" id="ARBA00022984"/>
    </source>
</evidence>
<dbReference type="InterPro" id="IPR005490">
    <property type="entry name" value="LD_TPept_cat_dom"/>
</dbReference>
<evidence type="ECO:0000313" key="9">
    <source>
        <dbReference type="EMBL" id="MCP2731415.1"/>
    </source>
</evidence>
<sequence length="225" mass="25461">MKIPRQVKVTIFAITILSLSTFGLYLFLLRLGYLPPFSAIVCLNNCPATSNLHTPQQGNELLNYNQPIAQIIAPANIDKTKTSILIEKSKYRLTLYHNQQPIKSYPVVFGKNPVADKLREGDFSTPEGIFTIKDLYNHPNWSKFLWLDYPNQTSWQKHFQSKIGGKIKWSDSIGSEVGIHGVPAGGDNLIDNRSNWTWGCISLKNQDVDEIYQIVQEGTKVEIIP</sequence>
<keyword evidence="7" id="KW-0472">Membrane</keyword>